<dbReference type="InterPro" id="IPR017716">
    <property type="entry name" value="S-AdoMet_deCOase_pro-enz"/>
</dbReference>
<feature type="active site" description="Proton donor; for catalytic activity" evidence="8">
    <location>
        <position position="102"/>
    </location>
</feature>
<comment type="PTM">
    <text evidence="8">Is synthesized initially as an inactive proenzyme. Formation of the active enzyme involves a self-maturation process in which the active site pyruvoyl group is generated from an internal serine residue via an autocatalytic post-translational modification. Two non-identical subunits are generated from the proenzyme in this reaction, and the pyruvate is formed at the N-terminus of the alpha chain, which is derived from the carboxyl end of the proenzyme. The post-translation cleavage follows an unusual pathway, termed non-hydrolytic serinolysis, in which the side chain hydroxyl group of the serine supplies its oxygen atom to form the C-terminus of the beta chain, while the remainder of the serine residue undergoes an oxidative deamination to produce ammonia and the pyruvoyl group blocking the N-terminus of the alpha chain.</text>
</comment>
<evidence type="ECO:0000256" key="1">
    <source>
        <dbReference type="ARBA" id="ARBA00022793"/>
    </source>
</evidence>
<comment type="similarity">
    <text evidence="8">Belongs to the prokaryotic AdoMetDC family. Type 1 subfamily.</text>
</comment>
<evidence type="ECO:0000313" key="9">
    <source>
        <dbReference type="EMBL" id="ADM28024.1"/>
    </source>
</evidence>
<keyword evidence="3 8" id="KW-0620">Polyamine biosynthesis</keyword>
<evidence type="ECO:0000256" key="8">
    <source>
        <dbReference type="HAMAP-Rule" id="MF_01298"/>
    </source>
</evidence>
<protein>
    <recommendedName>
        <fullName evidence="8">Arginine decarboxylase proenzyme</fullName>
        <shortName evidence="8">ADC</shortName>
        <shortName evidence="8">ArgDC</shortName>
        <ecNumber evidence="8">4.1.1.19</ecNumber>
    </recommendedName>
    <alternativeName>
        <fullName evidence="8">Pyruvoyl-dependent arginine decarboxylase</fullName>
    </alternativeName>
    <component>
        <recommendedName>
            <fullName evidence="8">Arginine decarboxylase beta chain</fullName>
        </recommendedName>
    </component>
    <component>
        <recommendedName>
            <fullName evidence="8">Arginine decarboxylase alpha chain</fullName>
        </recommendedName>
    </component>
</protein>
<evidence type="ECO:0000256" key="4">
    <source>
        <dbReference type="ARBA" id="ARBA00023145"/>
    </source>
</evidence>
<feature type="active site" description="Schiff-base intermediate with substrate; via pyruvic acid" evidence="8">
    <location>
        <position position="82"/>
    </location>
</feature>
<evidence type="ECO:0000256" key="2">
    <source>
        <dbReference type="ARBA" id="ARBA00022813"/>
    </source>
</evidence>
<comment type="function">
    <text evidence="8">Specifically catalyzes the decarboxylation of L-arginine to agmatine. Has no S-adenosylmethionine decarboxylase (AdoMetDC) activity.</text>
</comment>
<dbReference type="SUPFAM" id="SSF56276">
    <property type="entry name" value="S-adenosylmethionine decarboxylase"/>
    <property type="match status" value="1"/>
</dbReference>
<dbReference type="HAMAP" id="MF_00464">
    <property type="entry name" value="AdoMetDC_1"/>
    <property type="match status" value="1"/>
</dbReference>
<keyword evidence="2 8" id="KW-0068">Autocatalytic cleavage</keyword>
<organism evidence="9 10">
    <name type="scientific">Ignisphaera aggregans (strain DSM 17230 / JCM 13409 / AQ1.S1)</name>
    <dbReference type="NCBI Taxonomy" id="583356"/>
    <lineage>
        <taxon>Archaea</taxon>
        <taxon>Thermoproteota</taxon>
        <taxon>Thermoprotei</taxon>
        <taxon>Desulfurococcales</taxon>
        <taxon>Desulfurococcaceae</taxon>
        <taxon>Ignisphaera</taxon>
    </lineage>
</organism>
<gene>
    <name evidence="9" type="ordered locus">Igag_1218</name>
</gene>
<comment type="subunit">
    <text evidence="8">Heterooctamer of four alpha and four beta chains arranged as a tetramer of alpha/beta heterodimers.</text>
</comment>
<evidence type="ECO:0000256" key="7">
    <source>
        <dbReference type="ARBA" id="ARBA00023317"/>
    </source>
</evidence>
<dbReference type="GO" id="GO:0008792">
    <property type="term" value="F:arginine decarboxylase activity"/>
    <property type="evidence" value="ECO:0007669"/>
    <property type="project" value="UniProtKB-UniRule"/>
</dbReference>
<accession>E0SP97</accession>
<dbReference type="PANTHER" id="PTHR33866">
    <property type="entry name" value="S-ADENOSYLMETHIONINE DECARBOXYLASE PROENZYME"/>
    <property type="match status" value="1"/>
</dbReference>
<dbReference type="Gene3D" id="3.60.90.10">
    <property type="entry name" value="S-adenosylmethionine decarboxylase"/>
    <property type="match status" value="1"/>
</dbReference>
<dbReference type="STRING" id="583356.Igag_1218"/>
<dbReference type="AlphaFoldDB" id="E0SP97"/>
<dbReference type="HAMAP" id="MF_01298">
    <property type="entry name" value="ArgDC"/>
    <property type="match status" value="1"/>
</dbReference>
<dbReference type="InterPro" id="IPR003826">
    <property type="entry name" value="AdoMetDC_fam_prok"/>
</dbReference>
<keyword evidence="5 8" id="KW-0456">Lyase</keyword>
<evidence type="ECO:0000256" key="5">
    <source>
        <dbReference type="ARBA" id="ARBA00023239"/>
    </source>
</evidence>
<feature type="chain" id="PRO_5023389404" description="Arginine decarboxylase beta chain" evidence="8">
    <location>
        <begin position="1"/>
        <end position="81"/>
    </location>
</feature>
<dbReference type="InterPro" id="IPR027549">
    <property type="entry name" value="ArgDC"/>
</dbReference>
<dbReference type="GO" id="GO:0006596">
    <property type="term" value="P:polyamine biosynthetic process"/>
    <property type="evidence" value="ECO:0007669"/>
    <property type="project" value="UniProtKB-UniRule"/>
</dbReference>
<dbReference type="Proteomes" id="UP000001304">
    <property type="component" value="Chromosome"/>
</dbReference>
<keyword evidence="7 8" id="KW-0670">Pyruvate</keyword>
<dbReference type="HOGENOM" id="CLU_125470_2_1_2"/>
<keyword evidence="1 8" id="KW-0210">Decarboxylase</keyword>
<dbReference type="InterPro" id="IPR016067">
    <property type="entry name" value="S-AdoMet_deCO2ase_core"/>
</dbReference>
<dbReference type="Pfam" id="PF02675">
    <property type="entry name" value="AdoMet_dc"/>
    <property type="match status" value="1"/>
</dbReference>
<name>E0SP97_IGNAA</name>
<evidence type="ECO:0000313" key="10">
    <source>
        <dbReference type="Proteomes" id="UP000001304"/>
    </source>
</evidence>
<keyword evidence="10" id="KW-1185">Reference proteome</keyword>
<feature type="site" description="Cleavage (non-hydrolytic); by autolysis" evidence="8">
    <location>
        <begin position="81"/>
        <end position="82"/>
    </location>
</feature>
<dbReference type="PANTHER" id="PTHR33866:SF2">
    <property type="entry name" value="S-ADENOSYLMETHIONINE DECARBOXYLASE PROENZYME"/>
    <property type="match status" value="1"/>
</dbReference>
<dbReference type="UniPathway" id="UPA00186">
    <property type="reaction ID" value="UER00284"/>
</dbReference>
<keyword evidence="6 8" id="KW-0704">Schiff base</keyword>
<evidence type="ECO:0000256" key="3">
    <source>
        <dbReference type="ARBA" id="ARBA00023115"/>
    </source>
</evidence>
<keyword evidence="4 8" id="KW-0865">Zymogen</keyword>
<comment type="pathway">
    <text evidence="8">Amine and polyamine biosynthesis; agmatine biosynthesis; agmatine from L-arginine: step 1/1.</text>
</comment>
<dbReference type="NCBIfam" id="TIGR03330">
    <property type="entry name" value="SAM_DCase_Bsu"/>
    <property type="match status" value="1"/>
</dbReference>
<dbReference type="EMBL" id="CP002098">
    <property type="protein sequence ID" value="ADM28024.1"/>
    <property type="molecule type" value="Genomic_DNA"/>
</dbReference>
<reference evidence="9 10" key="1">
    <citation type="journal article" date="2010" name="Stand. Genomic Sci.">
        <title>Complete genome sequence of Ignisphaera aggregans type strain (AQ1.S1).</title>
        <authorList>
            <person name="Goker M."/>
            <person name="Held B."/>
            <person name="Lapidus A."/>
            <person name="Nolan M."/>
            <person name="Spring S."/>
            <person name="Yasawong M."/>
            <person name="Lucas S."/>
            <person name="Glavina Del Rio T."/>
            <person name="Tice H."/>
            <person name="Cheng J.F."/>
            <person name="Goodwin L."/>
            <person name="Tapia R."/>
            <person name="Pitluck S."/>
            <person name="Liolios K."/>
            <person name="Ivanova N."/>
            <person name="Mavromatis K."/>
            <person name="Mikhailova N."/>
            <person name="Pati A."/>
            <person name="Chen A."/>
            <person name="Palaniappan K."/>
            <person name="Brambilla E."/>
            <person name="Land M."/>
            <person name="Hauser L."/>
            <person name="Chang Y.J."/>
            <person name="Jeffries C.D."/>
            <person name="Brettin T."/>
            <person name="Detter J.C."/>
            <person name="Han C."/>
            <person name="Rohde M."/>
            <person name="Sikorski J."/>
            <person name="Woyke T."/>
            <person name="Bristow J."/>
            <person name="Eisen J.A."/>
            <person name="Markowitz V."/>
            <person name="Hugenholtz P."/>
            <person name="Kyrpides N.C."/>
            <person name="Klenk H.P."/>
        </authorList>
    </citation>
    <scope>NUCLEOTIDE SEQUENCE [LARGE SCALE GENOMIC DNA]</scope>
    <source>
        <strain evidence="10">DSM 17230 / JCM 13409 / AQ1.S1</strain>
    </source>
</reference>
<feature type="modified residue" description="Pyruvic acid (Ser); by autocatalysis" evidence="8">
    <location>
        <position position="82"/>
    </location>
</feature>
<dbReference type="EC" id="4.1.1.19" evidence="8"/>
<comment type="catalytic activity">
    <reaction evidence="8">
        <text>L-arginine + H(+) = agmatine + CO2</text>
        <dbReference type="Rhea" id="RHEA:17641"/>
        <dbReference type="ChEBI" id="CHEBI:15378"/>
        <dbReference type="ChEBI" id="CHEBI:16526"/>
        <dbReference type="ChEBI" id="CHEBI:32682"/>
        <dbReference type="ChEBI" id="CHEBI:58145"/>
        <dbReference type="EC" id="4.1.1.19"/>
    </reaction>
</comment>
<evidence type="ECO:0000256" key="6">
    <source>
        <dbReference type="ARBA" id="ARBA00023270"/>
    </source>
</evidence>
<proteinExistence type="inferred from homology"/>
<feature type="active site" description="Proton acceptor; for processing activity" evidence="8">
    <location>
        <position position="87"/>
    </location>
</feature>
<dbReference type="BioCyc" id="IAGG583356:GHAH-1195-MONOMER"/>
<sequence length="139" mass="15650">MENIGENLSTNPQPSKADRVIGKHVYGNLYDIEPQIAGNESKLREIVIEAAKLANMTLYDIKSWSFGGRKGGVSVIALVLESHIAVHTWIEYSYATVDVYTCGEYSDPWKAFEYIVSNLKPKYYTVNYADRSSFSVIKT</sequence>
<dbReference type="GO" id="GO:0005829">
    <property type="term" value="C:cytosol"/>
    <property type="evidence" value="ECO:0007669"/>
    <property type="project" value="TreeGrafter"/>
</dbReference>
<dbReference type="GO" id="GO:0006527">
    <property type="term" value="P:L-arginine catabolic process"/>
    <property type="evidence" value="ECO:0007669"/>
    <property type="project" value="UniProtKB-UniRule"/>
</dbReference>
<comment type="cofactor">
    <cofactor evidence="8">
        <name>pyruvate</name>
        <dbReference type="ChEBI" id="CHEBI:15361"/>
    </cofactor>
    <text evidence="8">Binds 1 pyruvoyl group covalently per subunit.</text>
</comment>
<feature type="chain" id="PRO_5023389405" description="Arginine decarboxylase alpha chain" evidence="8">
    <location>
        <begin position="82"/>
        <end position="139"/>
    </location>
</feature>
<dbReference type="KEGG" id="iag:Igag_1218"/>